<feature type="transmembrane region" description="Helical" evidence="24">
    <location>
        <begin position="115"/>
        <end position="136"/>
    </location>
</feature>
<evidence type="ECO:0000256" key="23">
    <source>
        <dbReference type="ARBA" id="ARBA00033406"/>
    </source>
</evidence>
<dbReference type="EC" id="2.7.7.41" evidence="6"/>
<proteinExistence type="inferred from homology"/>
<name>A0A1Y1RWN2_9SPIO</name>
<evidence type="ECO:0000256" key="3">
    <source>
        <dbReference type="ARBA" id="ARBA00005119"/>
    </source>
</evidence>
<keyword evidence="17" id="KW-1208">Phospholipid metabolism</keyword>
<dbReference type="OrthoDB" id="9799199at2"/>
<evidence type="ECO:0000256" key="20">
    <source>
        <dbReference type="ARBA" id="ARBA00032253"/>
    </source>
</evidence>
<feature type="transmembrane region" description="Helical" evidence="24">
    <location>
        <begin position="148"/>
        <end position="165"/>
    </location>
</feature>
<feature type="transmembrane region" description="Helical" evidence="24">
    <location>
        <begin position="254"/>
        <end position="273"/>
    </location>
</feature>
<keyword evidence="10" id="KW-0808">Transferase</keyword>
<accession>A0A1Y1RWN2</accession>
<evidence type="ECO:0000256" key="19">
    <source>
        <dbReference type="ARBA" id="ARBA00031825"/>
    </source>
</evidence>
<reference evidence="25 26" key="1">
    <citation type="submission" date="2017-03" db="EMBL/GenBank/DDBJ databases">
        <title>Draft Genome sequence of Marispirochaeta sp. strain JC444.</title>
        <authorList>
            <person name="Shivani Y."/>
            <person name="Subhash Y."/>
            <person name="Sasikala C."/>
            <person name="Ramana C."/>
        </authorList>
    </citation>
    <scope>NUCLEOTIDE SEQUENCE [LARGE SCALE GENOMIC DNA]</scope>
    <source>
        <strain evidence="25 26">JC444</strain>
    </source>
</reference>
<keyword evidence="26" id="KW-1185">Reference proteome</keyword>
<dbReference type="Pfam" id="PF01148">
    <property type="entry name" value="CTP_transf_1"/>
    <property type="match status" value="1"/>
</dbReference>
<feature type="transmembrane region" description="Helical" evidence="24">
    <location>
        <begin position="31"/>
        <end position="49"/>
    </location>
</feature>
<keyword evidence="9" id="KW-0444">Lipid biosynthesis</keyword>
<dbReference type="GO" id="GO:0004605">
    <property type="term" value="F:phosphatidate cytidylyltransferase activity"/>
    <property type="evidence" value="ECO:0007669"/>
    <property type="project" value="UniProtKB-EC"/>
</dbReference>
<keyword evidence="8" id="KW-1003">Cell membrane</keyword>
<keyword evidence="14" id="KW-0443">Lipid metabolism</keyword>
<feature type="transmembrane region" description="Helical" evidence="24">
    <location>
        <begin position="56"/>
        <end position="76"/>
    </location>
</feature>
<evidence type="ECO:0000256" key="1">
    <source>
        <dbReference type="ARBA" id="ARBA00001698"/>
    </source>
</evidence>
<dbReference type="PANTHER" id="PTHR46382:SF1">
    <property type="entry name" value="PHOSPHATIDATE CYTIDYLYLTRANSFERASE"/>
    <property type="match status" value="1"/>
</dbReference>
<evidence type="ECO:0000256" key="2">
    <source>
        <dbReference type="ARBA" id="ARBA00004651"/>
    </source>
</evidence>
<comment type="caution">
    <text evidence="25">The sequence shown here is derived from an EMBL/GenBank/DDBJ whole genome shotgun (WGS) entry which is preliminary data.</text>
</comment>
<comment type="pathway">
    <text evidence="3">Phospholipid metabolism; CDP-diacylglycerol biosynthesis; CDP-diacylglycerol from sn-glycerol 3-phosphate: step 3/3.</text>
</comment>
<keyword evidence="15 24" id="KW-0472">Membrane</keyword>
<evidence type="ECO:0000256" key="24">
    <source>
        <dbReference type="SAM" id="Phobius"/>
    </source>
</evidence>
<sequence length="278" mass="30159">MTSIQSRVLTFAVGVPGISAIILLLPQANHLAFNLLAVVFIYLGSLETANLFKQKGFAVHGVVPFCAALLPLITWLSLNYSYSSSVVEYYAVLFIMLILMLEINSTEDSDFSSSLLRIGASLTTFFYPAFFSIYAVRITGLDHPGIRLFSFLILVFANDTAAYIFGSLFGRKSRRLFKASPNKSLVGFGSGFVVSILIALLIHYLLPMVFSNFLIAAAAGFSVGLTAIIGDLAESTLKRSAVIKDSGDVIPGRGGILDSIDSIIFSAPLYFLILKYFA</sequence>
<evidence type="ECO:0000256" key="17">
    <source>
        <dbReference type="ARBA" id="ARBA00023264"/>
    </source>
</evidence>
<keyword evidence="11 24" id="KW-0812">Transmembrane</keyword>
<gene>
    <name evidence="25" type="ORF">B4O97_14670</name>
</gene>
<evidence type="ECO:0000313" key="26">
    <source>
        <dbReference type="Proteomes" id="UP000192343"/>
    </source>
</evidence>
<evidence type="ECO:0000256" key="18">
    <source>
        <dbReference type="ARBA" id="ARBA00029893"/>
    </source>
</evidence>
<organism evidence="25 26">
    <name type="scientific">Marispirochaeta aestuarii</name>
    <dbReference type="NCBI Taxonomy" id="1963862"/>
    <lineage>
        <taxon>Bacteria</taxon>
        <taxon>Pseudomonadati</taxon>
        <taxon>Spirochaetota</taxon>
        <taxon>Spirochaetia</taxon>
        <taxon>Spirochaetales</taxon>
        <taxon>Spirochaetaceae</taxon>
        <taxon>Marispirochaeta</taxon>
    </lineage>
</organism>
<evidence type="ECO:0000256" key="5">
    <source>
        <dbReference type="ARBA" id="ARBA00010185"/>
    </source>
</evidence>
<evidence type="ECO:0000256" key="22">
    <source>
        <dbReference type="ARBA" id="ARBA00032743"/>
    </source>
</evidence>
<comment type="similarity">
    <text evidence="5">Belongs to the CDS family.</text>
</comment>
<keyword evidence="16" id="KW-0594">Phospholipid biosynthesis</keyword>
<evidence type="ECO:0000256" key="4">
    <source>
        <dbReference type="ARBA" id="ARBA00005189"/>
    </source>
</evidence>
<evidence type="ECO:0000256" key="11">
    <source>
        <dbReference type="ARBA" id="ARBA00022692"/>
    </source>
</evidence>
<dbReference type="STRING" id="1963862.B4O97_14670"/>
<dbReference type="Proteomes" id="UP000192343">
    <property type="component" value="Unassembled WGS sequence"/>
</dbReference>
<protein>
    <recommendedName>
        <fullName evidence="7">Phosphatidate cytidylyltransferase</fullName>
        <ecNumber evidence="6">2.7.7.41</ecNumber>
    </recommendedName>
    <alternativeName>
        <fullName evidence="20">CDP-DAG synthase</fullName>
    </alternativeName>
    <alternativeName>
        <fullName evidence="22">CDP-DG synthase</fullName>
    </alternativeName>
    <alternativeName>
        <fullName evidence="18">CDP-diacylglycerol synthase</fullName>
    </alternativeName>
    <alternativeName>
        <fullName evidence="21">CDP-diglyceride pyrophosphorylase</fullName>
    </alternativeName>
    <alternativeName>
        <fullName evidence="23">CDP-diglyceride synthase</fullName>
    </alternativeName>
    <alternativeName>
        <fullName evidence="19">CTP:phosphatidate cytidylyltransferase</fullName>
    </alternativeName>
</protein>
<evidence type="ECO:0000256" key="7">
    <source>
        <dbReference type="ARBA" id="ARBA00019373"/>
    </source>
</evidence>
<comment type="catalytic activity">
    <reaction evidence="1">
        <text>a 1,2-diacyl-sn-glycero-3-phosphate + CTP + H(+) = a CDP-1,2-diacyl-sn-glycerol + diphosphate</text>
        <dbReference type="Rhea" id="RHEA:16229"/>
        <dbReference type="ChEBI" id="CHEBI:15378"/>
        <dbReference type="ChEBI" id="CHEBI:33019"/>
        <dbReference type="ChEBI" id="CHEBI:37563"/>
        <dbReference type="ChEBI" id="CHEBI:58332"/>
        <dbReference type="ChEBI" id="CHEBI:58608"/>
        <dbReference type="EC" id="2.7.7.41"/>
    </reaction>
</comment>
<feature type="transmembrane region" description="Helical" evidence="24">
    <location>
        <begin position="212"/>
        <end position="233"/>
    </location>
</feature>
<evidence type="ECO:0000256" key="13">
    <source>
        <dbReference type="ARBA" id="ARBA00022989"/>
    </source>
</evidence>
<evidence type="ECO:0000256" key="9">
    <source>
        <dbReference type="ARBA" id="ARBA00022516"/>
    </source>
</evidence>
<evidence type="ECO:0000256" key="10">
    <source>
        <dbReference type="ARBA" id="ARBA00022679"/>
    </source>
</evidence>
<evidence type="ECO:0000256" key="16">
    <source>
        <dbReference type="ARBA" id="ARBA00023209"/>
    </source>
</evidence>
<evidence type="ECO:0000256" key="14">
    <source>
        <dbReference type="ARBA" id="ARBA00023098"/>
    </source>
</evidence>
<evidence type="ECO:0000313" key="25">
    <source>
        <dbReference type="EMBL" id="ORC33901.1"/>
    </source>
</evidence>
<comment type="subcellular location">
    <subcellularLocation>
        <location evidence="2">Cell membrane</location>
        <topology evidence="2">Multi-pass membrane protein</topology>
    </subcellularLocation>
</comment>
<dbReference type="EMBL" id="MWQY01000017">
    <property type="protein sequence ID" value="ORC33901.1"/>
    <property type="molecule type" value="Genomic_DNA"/>
</dbReference>
<dbReference type="GO" id="GO:0016024">
    <property type="term" value="P:CDP-diacylglycerol biosynthetic process"/>
    <property type="evidence" value="ECO:0007669"/>
    <property type="project" value="TreeGrafter"/>
</dbReference>
<feature type="transmembrane region" description="Helical" evidence="24">
    <location>
        <begin position="82"/>
        <end position="103"/>
    </location>
</feature>
<feature type="transmembrane region" description="Helical" evidence="24">
    <location>
        <begin position="185"/>
        <end position="206"/>
    </location>
</feature>
<keyword evidence="13 24" id="KW-1133">Transmembrane helix</keyword>
<keyword evidence="12" id="KW-0548">Nucleotidyltransferase</keyword>
<evidence type="ECO:0000256" key="21">
    <source>
        <dbReference type="ARBA" id="ARBA00032396"/>
    </source>
</evidence>
<evidence type="ECO:0000256" key="8">
    <source>
        <dbReference type="ARBA" id="ARBA00022475"/>
    </source>
</evidence>
<evidence type="ECO:0000256" key="6">
    <source>
        <dbReference type="ARBA" id="ARBA00012487"/>
    </source>
</evidence>
<dbReference type="PANTHER" id="PTHR46382">
    <property type="entry name" value="PHOSPHATIDATE CYTIDYLYLTRANSFERASE"/>
    <property type="match status" value="1"/>
</dbReference>
<dbReference type="GO" id="GO:0005886">
    <property type="term" value="C:plasma membrane"/>
    <property type="evidence" value="ECO:0007669"/>
    <property type="project" value="UniProtKB-SubCell"/>
</dbReference>
<comment type="pathway">
    <text evidence="4">Lipid metabolism.</text>
</comment>
<evidence type="ECO:0000256" key="12">
    <source>
        <dbReference type="ARBA" id="ARBA00022695"/>
    </source>
</evidence>
<evidence type="ECO:0000256" key="15">
    <source>
        <dbReference type="ARBA" id="ARBA00023136"/>
    </source>
</evidence>
<dbReference type="RefSeq" id="WP_083051935.1">
    <property type="nucleotide sequence ID" value="NZ_MWQY01000017.1"/>
</dbReference>
<dbReference type="AlphaFoldDB" id="A0A1Y1RWN2"/>